<dbReference type="Pfam" id="PF05069">
    <property type="entry name" value="Phage_tail_S"/>
    <property type="match status" value="1"/>
</dbReference>
<dbReference type="InterPro" id="IPR006522">
    <property type="entry name" value="Phage_virion_morphogenesis"/>
</dbReference>
<dbReference type="EMBL" id="CP041730">
    <property type="protein sequence ID" value="QDQ28331.1"/>
    <property type="molecule type" value="Genomic_DNA"/>
</dbReference>
<gene>
    <name evidence="2" type="ORF">FNU76_19340</name>
</gene>
<name>A0A516SJJ7_9NEIS</name>
<dbReference type="NCBIfam" id="TIGR01635">
    <property type="entry name" value="tail_comp_S"/>
    <property type="match status" value="1"/>
</dbReference>
<accession>A0A516SJJ7</accession>
<keyword evidence="3" id="KW-1185">Reference proteome</keyword>
<protein>
    <submittedName>
        <fullName evidence="2">Phage virion morphogenesis protein</fullName>
    </submittedName>
</protein>
<dbReference type="OrthoDB" id="6402405at2"/>
<evidence type="ECO:0000313" key="3">
    <source>
        <dbReference type="Proteomes" id="UP000317550"/>
    </source>
</evidence>
<evidence type="ECO:0000256" key="1">
    <source>
        <dbReference type="SAM" id="MobiDB-lite"/>
    </source>
</evidence>
<reference evidence="3" key="1">
    <citation type="submission" date="2019-07" db="EMBL/GenBank/DDBJ databases">
        <title>Chitinimonas sp. nov., isolated from Ny-Alesund, arctica soil.</title>
        <authorList>
            <person name="Xu Q."/>
            <person name="Peng F."/>
        </authorList>
    </citation>
    <scope>NUCLEOTIDE SEQUENCE [LARGE SCALE GENOMIC DNA]</scope>
    <source>
        <strain evidence="3">R3-44</strain>
    </source>
</reference>
<dbReference type="AlphaFoldDB" id="A0A516SJJ7"/>
<sequence>MGCATVNDLHALTDWCDALLTKLEPAQRRQLAREIALALRRANAQRIAQQVTPEGEPFAPRKTGNSRDQRGKLRRPMFAKLRTLRFLKTQTTDEAATVGFAGRIGRIAKVHQFGLRDRVTPGGPAVLYPARPLLGVNTDDLAVLKLAILQHLTS</sequence>
<organism evidence="2 3">
    <name type="scientific">Chitinimonas arctica</name>
    <dbReference type="NCBI Taxonomy" id="2594795"/>
    <lineage>
        <taxon>Bacteria</taxon>
        <taxon>Pseudomonadati</taxon>
        <taxon>Pseudomonadota</taxon>
        <taxon>Betaproteobacteria</taxon>
        <taxon>Neisseriales</taxon>
        <taxon>Chitinibacteraceae</taxon>
        <taxon>Chitinimonas</taxon>
    </lineage>
</organism>
<dbReference type="KEGG" id="cari:FNU76_19340"/>
<dbReference type="Proteomes" id="UP000317550">
    <property type="component" value="Chromosome"/>
</dbReference>
<proteinExistence type="predicted"/>
<feature type="region of interest" description="Disordered" evidence="1">
    <location>
        <begin position="48"/>
        <end position="72"/>
    </location>
</feature>
<evidence type="ECO:0000313" key="2">
    <source>
        <dbReference type="EMBL" id="QDQ28331.1"/>
    </source>
</evidence>